<evidence type="ECO:0000313" key="19">
    <source>
        <dbReference type="EMBL" id="KAI1234807.1"/>
    </source>
</evidence>
<proteinExistence type="predicted"/>
<dbReference type="PANTHER" id="PTHR18966">
    <property type="entry name" value="IONOTROPIC GLUTAMATE RECEPTOR"/>
    <property type="match status" value="1"/>
</dbReference>
<dbReference type="GO" id="GO:0007166">
    <property type="term" value="P:cell surface receptor signaling pathway"/>
    <property type="evidence" value="ECO:0007669"/>
    <property type="project" value="UniProtKB-ARBA"/>
</dbReference>
<evidence type="ECO:0000256" key="1">
    <source>
        <dbReference type="ARBA" id="ARBA00022448"/>
    </source>
</evidence>
<comment type="subcellular location">
    <subcellularLocation>
        <location evidence="14">Postsynaptic cell membrane</location>
        <topology evidence="14">Multi-pass membrane protein</topology>
    </subcellularLocation>
</comment>
<keyword evidence="6" id="KW-0770">Synapse</keyword>
<dbReference type="Pfam" id="PF00060">
    <property type="entry name" value="Lig_chan"/>
    <property type="match status" value="2"/>
</dbReference>
<keyword evidence="9" id="KW-0675">Receptor</keyword>
<name>A0A835NM76_9PASS</name>
<dbReference type="EMBL" id="JADDUC020000014">
    <property type="protein sequence ID" value="KAI1234807.1"/>
    <property type="molecule type" value="Genomic_DNA"/>
</dbReference>
<dbReference type="AlphaFoldDB" id="A0A835NM76"/>
<evidence type="ECO:0000313" key="20">
    <source>
        <dbReference type="Proteomes" id="UP000618051"/>
    </source>
</evidence>
<keyword evidence="3 15" id="KW-0812">Transmembrane</keyword>
<dbReference type="InterPro" id="IPR028082">
    <property type="entry name" value="Peripla_BP_I"/>
</dbReference>
<dbReference type="SUPFAM" id="SSF53850">
    <property type="entry name" value="Periplasmic binding protein-like II"/>
    <property type="match status" value="1"/>
</dbReference>
<dbReference type="Gene3D" id="3.40.50.2300">
    <property type="match status" value="2"/>
</dbReference>
<evidence type="ECO:0000256" key="13">
    <source>
        <dbReference type="ARBA" id="ARBA00023303"/>
    </source>
</evidence>
<dbReference type="SMART" id="SM00079">
    <property type="entry name" value="PBPe"/>
    <property type="match status" value="1"/>
</dbReference>
<gene>
    <name evidence="19" type="ORF">IHE44_0003187</name>
    <name evidence="18" type="ORF">IHE44_000762</name>
</gene>
<feature type="transmembrane region" description="Helical" evidence="15">
    <location>
        <begin position="649"/>
        <end position="673"/>
    </location>
</feature>
<evidence type="ECO:0000256" key="9">
    <source>
        <dbReference type="ARBA" id="ARBA00023170"/>
    </source>
</evidence>
<dbReference type="Proteomes" id="UP000618051">
    <property type="component" value="Unassembled WGS sequence"/>
</dbReference>
<evidence type="ECO:0000256" key="6">
    <source>
        <dbReference type="ARBA" id="ARBA00023018"/>
    </source>
</evidence>
<dbReference type="FunFam" id="1.10.287.70:FF:000099">
    <property type="entry name" value="glutamate receptor 2 isoform X1"/>
    <property type="match status" value="1"/>
</dbReference>
<organism evidence="18">
    <name type="scientific">Lamprotornis superbus</name>
    <dbReference type="NCBI Taxonomy" id="245042"/>
    <lineage>
        <taxon>Eukaryota</taxon>
        <taxon>Metazoa</taxon>
        <taxon>Chordata</taxon>
        <taxon>Craniata</taxon>
        <taxon>Vertebrata</taxon>
        <taxon>Euteleostomi</taxon>
        <taxon>Archelosauria</taxon>
        <taxon>Archosauria</taxon>
        <taxon>Dinosauria</taxon>
        <taxon>Saurischia</taxon>
        <taxon>Theropoda</taxon>
        <taxon>Coelurosauria</taxon>
        <taxon>Aves</taxon>
        <taxon>Neognathae</taxon>
        <taxon>Neoaves</taxon>
        <taxon>Telluraves</taxon>
        <taxon>Australaves</taxon>
        <taxon>Passeriformes</taxon>
        <taxon>Sturnidae</taxon>
        <taxon>Lamprotornis</taxon>
    </lineage>
</organism>
<dbReference type="Gene3D" id="3.40.190.10">
    <property type="entry name" value="Periplasmic binding protein-like II"/>
    <property type="match status" value="1"/>
</dbReference>
<keyword evidence="13" id="KW-0407">Ion channel</keyword>
<keyword evidence="2" id="KW-1003">Cell membrane</keyword>
<evidence type="ECO:0000256" key="14">
    <source>
        <dbReference type="ARBA" id="ARBA00034104"/>
    </source>
</evidence>
<dbReference type="FunFam" id="3.40.190.10:FF:000666">
    <property type="entry name" value="Glutamate receptor, ionotropic, AMPA 2a"/>
    <property type="match status" value="1"/>
</dbReference>
<dbReference type="Pfam" id="PF01094">
    <property type="entry name" value="ANF_receptor"/>
    <property type="match status" value="1"/>
</dbReference>
<evidence type="ECO:0000256" key="10">
    <source>
        <dbReference type="ARBA" id="ARBA00023180"/>
    </source>
</evidence>
<evidence type="ECO:0000256" key="11">
    <source>
        <dbReference type="ARBA" id="ARBA00023257"/>
    </source>
</evidence>
<feature type="domain" description="Ionotropic glutamate receptor C-terminal" evidence="16">
    <location>
        <begin position="371"/>
        <end position="809"/>
    </location>
</feature>
<dbReference type="OrthoDB" id="5984008at2759"/>
<comment type="caution">
    <text evidence="18">The sequence shown here is derived from an EMBL/GenBank/DDBJ whole genome shotgun (WGS) entry which is preliminary data.</text>
</comment>
<reference evidence="18" key="1">
    <citation type="submission" date="2020-10" db="EMBL/GenBank/DDBJ databases">
        <title>Feather gene expression reveals the developmental basis of iridescence in African starlings.</title>
        <authorList>
            <person name="Rubenstein D.R."/>
        </authorList>
    </citation>
    <scope>NUCLEOTIDE SEQUENCE</scope>
    <source>
        <strain evidence="18">SS15</strain>
        <tissue evidence="18">Liver</tissue>
    </source>
</reference>
<evidence type="ECO:0000259" key="16">
    <source>
        <dbReference type="SMART" id="SM00079"/>
    </source>
</evidence>
<dbReference type="EMBL" id="JADDUC010000106">
    <property type="protein sequence ID" value="KAG0118642.1"/>
    <property type="molecule type" value="Genomic_DNA"/>
</dbReference>
<dbReference type="GO" id="GO:0022824">
    <property type="term" value="F:transmitter-gated monoatomic ion channel activity"/>
    <property type="evidence" value="ECO:0007669"/>
    <property type="project" value="UniProtKB-ARBA"/>
</dbReference>
<dbReference type="FunFam" id="3.40.190.10:FF:000001">
    <property type="entry name" value="Glutamate receptor ionotropic, kainate 2"/>
    <property type="match status" value="1"/>
</dbReference>
<dbReference type="SUPFAM" id="SSF53822">
    <property type="entry name" value="Periplasmic binding protein-like I"/>
    <property type="match status" value="1"/>
</dbReference>
<feature type="transmembrane region" description="Helical" evidence="15">
    <location>
        <begin position="835"/>
        <end position="856"/>
    </location>
</feature>
<evidence type="ECO:0000256" key="3">
    <source>
        <dbReference type="ARBA" id="ARBA00022692"/>
    </source>
</evidence>
<keyword evidence="5 15" id="KW-1133">Transmembrane helix</keyword>
<keyword evidence="11" id="KW-0628">Postsynaptic cell membrane</keyword>
<dbReference type="InterPro" id="IPR019594">
    <property type="entry name" value="Glu/Gly-bd"/>
</dbReference>
<keyword evidence="10" id="KW-0325">Glycoprotein</keyword>
<dbReference type="Gene3D" id="1.10.287.70">
    <property type="match status" value="2"/>
</dbReference>
<dbReference type="FunFam" id="3.40.50.2300:FF:000004">
    <property type="entry name" value="Glutamate receptor, ionotropic, AMPA 2"/>
    <property type="match status" value="1"/>
</dbReference>
<evidence type="ECO:0000256" key="8">
    <source>
        <dbReference type="ARBA" id="ARBA00023136"/>
    </source>
</evidence>
<accession>A0A835NM76</accession>
<dbReference type="InterPro" id="IPR001828">
    <property type="entry name" value="ANF_lig-bd_rcpt"/>
</dbReference>
<keyword evidence="8 15" id="KW-0472">Membrane</keyword>
<evidence type="ECO:0000256" key="7">
    <source>
        <dbReference type="ARBA" id="ARBA00023065"/>
    </source>
</evidence>
<dbReference type="Pfam" id="PF10613">
    <property type="entry name" value="Lig_chan-Glu_bd"/>
    <property type="match status" value="1"/>
</dbReference>
<evidence type="ECO:0000256" key="5">
    <source>
        <dbReference type="ARBA" id="ARBA00022989"/>
    </source>
</evidence>
<dbReference type="InterPro" id="IPR015683">
    <property type="entry name" value="Ionotropic_Glu_rcpt"/>
</dbReference>
<keyword evidence="1" id="KW-0813">Transport</keyword>
<protein>
    <recommendedName>
        <fullName evidence="21">Glutamate receptor</fullName>
    </recommendedName>
</protein>
<evidence type="ECO:0000256" key="12">
    <source>
        <dbReference type="ARBA" id="ARBA00023286"/>
    </source>
</evidence>
<dbReference type="InterPro" id="IPR001320">
    <property type="entry name" value="Iontro_rcpt_C"/>
</dbReference>
<reference evidence="19" key="3">
    <citation type="submission" date="2022-01" db="EMBL/GenBank/DDBJ databases">
        <authorList>
            <person name="Rubenstein D.R."/>
        </authorList>
    </citation>
    <scope>NUCLEOTIDE SEQUENCE</scope>
    <source>
        <strain evidence="19">SS15</strain>
        <tissue evidence="19">Liver</tissue>
    </source>
</reference>
<keyword evidence="20" id="KW-1185">Reference proteome</keyword>
<keyword evidence="4" id="KW-0732">Signal</keyword>
<keyword evidence="7" id="KW-0406">Ion transport</keyword>
<sequence length="1058" mass="121426">MWCGLFMRNTVQEHSAFRFAVQLYNTNQNTTEKPFHLNYHFSRGVYAIFGFYDQMSMNTLTSFCGALHTSFITPSFPTDADVQFVIQMRPALKGAILSLLTYYKWEKFVYLYDTERGFSILQAIMEAAVQNNWQVTARSVGSIKDVQEFRRIIEEMDRRQEKRYLIDCEVDRINTILEQVVILGKHSRGYHYMLANLGFTDIVLERVMHGGANITGFQIVNNENPMVQQFLQRWMRLDEREFPEAKNSPLKYTSALTHDAVLVIAEAFRYLRRQRVDVSRRGSAGDCLANPAVPWSQGIDIERALKMVQVQGMTGNIQFDTYGRRTNYTIDVYEMKAAGSRKAGYWNEYERYVPALDQLPSNDTSSVENRTIVVTTILESPYVMYKKNHEQLEGNERYEGYCVDLASEIAKHVGIKYKLSIVGDGKYGARDPETKIWNGMVGELVYGRADIAVAPLTITLVREEVIDFSKPFMSLGISIMIKKPQKSKPGVFSFLDPLAYEIWMCIVFAYIGVSVVLFLVSRFSPYEWHLEDNTEEPRDPQNPPDPPNEFGIFNSLWFSLGAFMQQGCDISPSFLFTVYWMLHFGSGCSKRCICVLQAGQRDMMLAYPSISSTGNGWAHRDNKNLLAKAFSNKGFVEVRRACSSPQMNFLLSLSGRIVGGVWWFFTLIIISSYTANLAAFLTVERMVSPIESAEDLAKQTEIAYGTLDSGSTKEFFRRSKIAVYEKMWSYMKSAEPSVFTKTTADGVARVRKSKGKFAFLLESTMNEYIEQRKPCDTMKVGGNLDSKGYVLKLSEQGILDKLKNKWWYDKGECGAKDSGSKDKTSALSLSNVAGVFYILVGGLGLAMMVALIEFCYKSRAESKRMKLTKNTQNFKPAPTTNTQNYATYREGYNTLRLTTMQTITEIFLLCFKEVKEKEEERKRKIKEKKNKRKGKWTGTRYWYVQNKNSCKKDQCNKSHSLIPLHTPANSCFMPGERMPLCEEDAVLRPPLLQEELTVTHIQRLRQQQHFSLEPLPGNYLIASLKEKKRKKILKKIKKKIKKPTKLLTYFYDRVLFHQ</sequence>
<feature type="domain" description="Ionotropic glutamate receptor L-glutamate and glycine-binding" evidence="17">
    <location>
        <begin position="381"/>
        <end position="446"/>
    </location>
</feature>
<evidence type="ECO:0008006" key="21">
    <source>
        <dbReference type="Google" id="ProtNLM"/>
    </source>
</evidence>
<evidence type="ECO:0000256" key="4">
    <source>
        <dbReference type="ARBA" id="ARBA00022729"/>
    </source>
</evidence>
<reference evidence="19 20" key="2">
    <citation type="journal article" date="2021" name="J. Hered.">
        <title>Feather Gene Expression Elucidates the Developmental Basis of Plumage Iridescence in African Starlings.</title>
        <authorList>
            <person name="Rubenstein D.R."/>
            <person name="Corvelo A."/>
            <person name="MacManes M.D."/>
            <person name="Maia R."/>
            <person name="Narzisi G."/>
            <person name="Rousaki A."/>
            <person name="Vandenabeele P."/>
            <person name="Shawkey M.D."/>
            <person name="Solomon J."/>
        </authorList>
    </citation>
    <scope>NUCLEOTIDE SEQUENCE [LARGE SCALE GENOMIC DNA]</scope>
    <source>
        <strain evidence="19">SS15</strain>
    </source>
</reference>
<keyword evidence="12" id="KW-1071">Ligand-gated ion channel</keyword>
<dbReference type="SMART" id="SM00918">
    <property type="entry name" value="Lig_chan-Glu_bd"/>
    <property type="match status" value="1"/>
</dbReference>
<evidence type="ECO:0000313" key="18">
    <source>
        <dbReference type="EMBL" id="KAG0118642.1"/>
    </source>
</evidence>
<evidence type="ECO:0000259" key="17">
    <source>
        <dbReference type="SMART" id="SM00918"/>
    </source>
</evidence>
<dbReference type="GO" id="GO:0045211">
    <property type="term" value="C:postsynaptic membrane"/>
    <property type="evidence" value="ECO:0007669"/>
    <property type="project" value="UniProtKB-SubCell"/>
</dbReference>
<evidence type="ECO:0000256" key="15">
    <source>
        <dbReference type="SAM" id="Phobius"/>
    </source>
</evidence>
<evidence type="ECO:0000256" key="2">
    <source>
        <dbReference type="ARBA" id="ARBA00022475"/>
    </source>
</evidence>
<feature type="transmembrane region" description="Helical" evidence="15">
    <location>
        <begin position="498"/>
        <end position="520"/>
    </location>
</feature>